<feature type="transmembrane region" description="Helical" evidence="8">
    <location>
        <begin position="7"/>
        <end position="28"/>
    </location>
</feature>
<comment type="similarity">
    <text evidence="2">Belongs to the SLC35F solute transporter family.</text>
</comment>
<keyword evidence="4 8" id="KW-0812">Transmembrane</keyword>
<evidence type="ECO:0008006" key="11">
    <source>
        <dbReference type="Google" id="ProtNLM"/>
    </source>
</evidence>
<dbReference type="Pfam" id="PF06027">
    <property type="entry name" value="SLC35F"/>
    <property type="match status" value="1"/>
</dbReference>
<evidence type="ECO:0000313" key="9">
    <source>
        <dbReference type="EMBL" id="WFD38616.1"/>
    </source>
</evidence>
<dbReference type="GO" id="GO:0000329">
    <property type="term" value="C:fungal-type vacuole membrane"/>
    <property type="evidence" value="ECO:0007669"/>
    <property type="project" value="TreeGrafter"/>
</dbReference>
<feature type="transmembrane region" description="Helical" evidence="8">
    <location>
        <begin position="291"/>
        <end position="309"/>
    </location>
</feature>
<keyword evidence="10" id="KW-1185">Reference proteome</keyword>
<evidence type="ECO:0000256" key="3">
    <source>
        <dbReference type="ARBA" id="ARBA00022448"/>
    </source>
</evidence>
<name>A0AAF0EX33_9BASI</name>
<feature type="transmembrane region" description="Helical" evidence="8">
    <location>
        <begin position="198"/>
        <end position="216"/>
    </location>
</feature>
<evidence type="ECO:0000313" key="10">
    <source>
        <dbReference type="Proteomes" id="UP001217754"/>
    </source>
</evidence>
<keyword evidence="6 8" id="KW-0472">Membrane</keyword>
<sequence length="436" mass="46563">MSAANGYAVGAGLVLLVDVLWTASNFLANTVLTHGYNKPFAVTYLSTASFVAYLVPFAFLYWYRGKPSAEDAPPQWYEKLGFRLPPMYPPPADQVRESQRSLLRAPSDGRPLRPSSIDGRRPSSNLNMRVDAPDAMATRPRRALSRGRSFTKRGTEESQELTRDAPPSYGSESDGSEAGDALHLVPASELPPLSLSETAVLSMQFAVVWFAANWTFVAALGYTSVASGTTLGSSSGFFTLLLGSMVGTDSFSPGKLASVFLSFFGVALVAWADSGAPHAVGVAPRPILGDVLAIVSAMCYALYVTLLKMRIGSEDRISMPLFLGLVGLFNLVAFWPVGLVLDLIGIEPLAWPSDGLMWAGLGVNMAITVVSDFAYLLAMLKSSPLFTTVGLSLTIPMAALGDVVRDPASINMQNALGSVLVLLSFGAIAWEENWTA</sequence>
<protein>
    <recommendedName>
        <fullName evidence="11">EamA domain-containing protein</fullName>
    </recommendedName>
</protein>
<keyword evidence="3" id="KW-0813">Transport</keyword>
<feature type="transmembrane region" description="Helical" evidence="8">
    <location>
        <begin position="356"/>
        <end position="378"/>
    </location>
</feature>
<reference evidence="9" key="1">
    <citation type="submission" date="2023-03" db="EMBL/GenBank/DDBJ databases">
        <title>Mating type loci evolution in Malassezia.</title>
        <authorList>
            <person name="Coelho M.A."/>
        </authorList>
    </citation>
    <scope>NUCLEOTIDE SEQUENCE</scope>
    <source>
        <strain evidence="9">CBS 9431</strain>
    </source>
</reference>
<dbReference type="AlphaFoldDB" id="A0AAF0EX33"/>
<feature type="transmembrane region" description="Helical" evidence="8">
    <location>
        <begin position="321"/>
        <end position="344"/>
    </location>
</feature>
<feature type="region of interest" description="Disordered" evidence="7">
    <location>
        <begin position="88"/>
        <end position="178"/>
    </location>
</feature>
<evidence type="ECO:0000256" key="4">
    <source>
        <dbReference type="ARBA" id="ARBA00022692"/>
    </source>
</evidence>
<evidence type="ECO:0000256" key="5">
    <source>
        <dbReference type="ARBA" id="ARBA00022989"/>
    </source>
</evidence>
<dbReference type="PANTHER" id="PTHR23051:SF0">
    <property type="entry name" value="SOLUTE CARRIER FAMILY 35 MEMBER F5"/>
    <property type="match status" value="1"/>
</dbReference>
<keyword evidence="5 8" id="KW-1133">Transmembrane helix</keyword>
<accession>A0AAF0EX33</accession>
<dbReference type="GeneID" id="85225225"/>
<comment type="subcellular location">
    <subcellularLocation>
        <location evidence="1">Membrane</location>
        <topology evidence="1">Multi-pass membrane protein</topology>
    </subcellularLocation>
</comment>
<gene>
    <name evidence="9" type="ORF">MJAP1_001576</name>
</gene>
<evidence type="ECO:0000256" key="6">
    <source>
        <dbReference type="ARBA" id="ARBA00023136"/>
    </source>
</evidence>
<dbReference type="SUPFAM" id="SSF103481">
    <property type="entry name" value="Multidrug resistance efflux transporter EmrE"/>
    <property type="match status" value="1"/>
</dbReference>
<feature type="compositionally biased region" description="Basic residues" evidence="7">
    <location>
        <begin position="139"/>
        <end position="151"/>
    </location>
</feature>
<dbReference type="Proteomes" id="UP001217754">
    <property type="component" value="Chromosome 2"/>
</dbReference>
<dbReference type="EMBL" id="CP119959">
    <property type="protein sequence ID" value="WFD38616.1"/>
    <property type="molecule type" value="Genomic_DNA"/>
</dbReference>
<dbReference type="PANTHER" id="PTHR23051">
    <property type="entry name" value="SOLUTE CARRIER FAMILY 35, MEMBER F5"/>
    <property type="match status" value="1"/>
</dbReference>
<feature type="transmembrane region" description="Helical" evidence="8">
    <location>
        <begin position="222"/>
        <end position="242"/>
    </location>
</feature>
<feature type="transmembrane region" description="Helical" evidence="8">
    <location>
        <begin position="254"/>
        <end position="271"/>
    </location>
</feature>
<dbReference type="GO" id="GO:0022857">
    <property type="term" value="F:transmembrane transporter activity"/>
    <property type="evidence" value="ECO:0007669"/>
    <property type="project" value="InterPro"/>
</dbReference>
<evidence type="ECO:0000256" key="7">
    <source>
        <dbReference type="SAM" id="MobiDB-lite"/>
    </source>
</evidence>
<proteinExistence type="inferred from homology"/>
<feature type="compositionally biased region" description="Basic and acidic residues" evidence="7">
    <location>
        <begin position="153"/>
        <end position="163"/>
    </location>
</feature>
<organism evidence="9 10">
    <name type="scientific">Malassezia japonica</name>
    <dbReference type="NCBI Taxonomy" id="223818"/>
    <lineage>
        <taxon>Eukaryota</taxon>
        <taxon>Fungi</taxon>
        <taxon>Dikarya</taxon>
        <taxon>Basidiomycota</taxon>
        <taxon>Ustilaginomycotina</taxon>
        <taxon>Malasseziomycetes</taxon>
        <taxon>Malasseziales</taxon>
        <taxon>Malasseziaceae</taxon>
        <taxon>Malassezia</taxon>
    </lineage>
</organism>
<dbReference type="InterPro" id="IPR009262">
    <property type="entry name" value="SLC35_F1/F2/F6"/>
</dbReference>
<dbReference type="RefSeq" id="XP_060121513.1">
    <property type="nucleotide sequence ID" value="XM_060265530.1"/>
</dbReference>
<evidence type="ECO:0000256" key="2">
    <source>
        <dbReference type="ARBA" id="ARBA00007863"/>
    </source>
</evidence>
<evidence type="ECO:0000256" key="8">
    <source>
        <dbReference type="SAM" id="Phobius"/>
    </source>
</evidence>
<dbReference type="InterPro" id="IPR037185">
    <property type="entry name" value="EmrE-like"/>
</dbReference>
<evidence type="ECO:0000256" key="1">
    <source>
        <dbReference type="ARBA" id="ARBA00004141"/>
    </source>
</evidence>
<feature type="transmembrane region" description="Helical" evidence="8">
    <location>
        <begin position="40"/>
        <end position="63"/>
    </location>
</feature>